<dbReference type="EMBL" id="JAJJMB010008951">
    <property type="protein sequence ID" value="KAI3918909.1"/>
    <property type="molecule type" value="Genomic_DNA"/>
</dbReference>
<proteinExistence type="predicted"/>
<feature type="non-terminal residue" evidence="2">
    <location>
        <position position="50"/>
    </location>
</feature>
<protein>
    <submittedName>
        <fullName evidence="2">Uncharacterized protein</fullName>
    </submittedName>
</protein>
<feature type="region of interest" description="Disordered" evidence="1">
    <location>
        <begin position="23"/>
        <end position="50"/>
    </location>
</feature>
<gene>
    <name evidence="2" type="ORF">MKW98_017357</name>
</gene>
<organism evidence="2 3">
    <name type="scientific">Papaver atlanticum</name>
    <dbReference type="NCBI Taxonomy" id="357466"/>
    <lineage>
        <taxon>Eukaryota</taxon>
        <taxon>Viridiplantae</taxon>
        <taxon>Streptophyta</taxon>
        <taxon>Embryophyta</taxon>
        <taxon>Tracheophyta</taxon>
        <taxon>Spermatophyta</taxon>
        <taxon>Magnoliopsida</taxon>
        <taxon>Ranunculales</taxon>
        <taxon>Papaveraceae</taxon>
        <taxon>Papaveroideae</taxon>
        <taxon>Papaver</taxon>
    </lineage>
</organism>
<accession>A0AAD4XKJ0</accession>
<comment type="caution">
    <text evidence="2">The sequence shown here is derived from an EMBL/GenBank/DDBJ whole genome shotgun (WGS) entry which is preliminary data.</text>
</comment>
<keyword evidence="3" id="KW-1185">Reference proteome</keyword>
<name>A0AAD4XKJ0_9MAGN</name>
<dbReference type="Proteomes" id="UP001202328">
    <property type="component" value="Unassembled WGS sequence"/>
</dbReference>
<sequence length="50" mass="5688">MKKNQGCCFPFLRLPSGKDIKTQGLIKETDKNKNQNKKNKYDKIDDDGGS</sequence>
<reference evidence="2" key="1">
    <citation type="submission" date="2022-04" db="EMBL/GenBank/DDBJ databases">
        <title>A functionally conserved STORR gene fusion in Papaver species that diverged 16.8 million years ago.</title>
        <authorList>
            <person name="Catania T."/>
        </authorList>
    </citation>
    <scope>NUCLEOTIDE SEQUENCE</scope>
    <source>
        <strain evidence="2">S-188037</strain>
    </source>
</reference>
<dbReference type="AlphaFoldDB" id="A0AAD4XKJ0"/>
<evidence type="ECO:0000313" key="3">
    <source>
        <dbReference type="Proteomes" id="UP001202328"/>
    </source>
</evidence>
<evidence type="ECO:0000313" key="2">
    <source>
        <dbReference type="EMBL" id="KAI3918909.1"/>
    </source>
</evidence>
<evidence type="ECO:0000256" key="1">
    <source>
        <dbReference type="SAM" id="MobiDB-lite"/>
    </source>
</evidence>
<feature type="compositionally biased region" description="Basic and acidic residues" evidence="1">
    <location>
        <begin position="23"/>
        <end position="43"/>
    </location>
</feature>